<dbReference type="AlphaFoldDB" id="A0A087TPI2"/>
<evidence type="ECO:0000313" key="1">
    <source>
        <dbReference type="EMBL" id="KFM67021.1"/>
    </source>
</evidence>
<evidence type="ECO:0008006" key="3">
    <source>
        <dbReference type="Google" id="ProtNLM"/>
    </source>
</evidence>
<reference evidence="1 2" key="1">
    <citation type="submission" date="2013-11" db="EMBL/GenBank/DDBJ databases">
        <title>Genome sequencing of Stegodyphus mimosarum.</title>
        <authorList>
            <person name="Bechsgaard J."/>
        </authorList>
    </citation>
    <scope>NUCLEOTIDE SEQUENCE [LARGE SCALE GENOMIC DNA]</scope>
</reference>
<accession>A0A087TPI2</accession>
<dbReference type="EMBL" id="KK116184">
    <property type="protein sequence ID" value="KFM67021.1"/>
    <property type="molecule type" value="Genomic_DNA"/>
</dbReference>
<proteinExistence type="predicted"/>
<protein>
    <recommendedName>
        <fullName evidence="3">Transposase Tc1-like domain-containing protein</fullName>
    </recommendedName>
</protein>
<dbReference type="Proteomes" id="UP000054359">
    <property type="component" value="Unassembled WGS sequence"/>
</dbReference>
<feature type="non-terminal residue" evidence="1">
    <location>
        <position position="82"/>
    </location>
</feature>
<organism evidence="1 2">
    <name type="scientific">Stegodyphus mimosarum</name>
    <name type="common">African social velvet spider</name>
    <dbReference type="NCBI Taxonomy" id="407821"/>
    <lineage>
        <taxon>Eukaryota</taxon>
        <taxon>Metazoa</taxon>
        <taxon>Ecdysozoa</taxon>
        <taxon>Arthropoda</taxon>
        <taxon>Chelicerata</taxon>
        <taxon>Arachnida</taxon>
        <taxon>Araneae</taxon>
        <taxon>Araneomorphae</taxon>
        <taxon>Entelegynae</taxon>
        <taxon>Eresoidea</taxon>
        <taxon>Eresidae</taxon>
        <taxon>Stegodyphus</taxon>
    </lineage>
</organism>
<keyword evidence="2" id="KW-1185">Reference proteome</keyword>
<evidence type="ECO:0000313" key="2">
    <source>
        <dbReference type="Proteomes" id="UP000054359"/>
    </source>
</evidence>
<sequence>MIVHQTHTAPTVSLETIQRITATSILPVVPSTISRRLSEAGLRSQRPLRFAFDPTTSAESSGVVSQPIIMAAISLASYRAQR</sequence>
<gene>
    <name evidence="1" type="ORF">X975_02443</name>
</gene>
<name>A0A087TPI2_STEMI</name>